<dbReference type="SUPFAM" id="SSF143990">
    <property type="entry name" value="YbiA-like"/>
    <property type="match status" value="1"/>
</dbReference>
<dbReference type="EMBL" id="ML977508">
    <property type="protein sequence ID" value="KAF2128641.1"/>
    <property type="molecule type" value="Genomic_DNA"/>
</dbReference>
<protein>
    <submittedName>
        <fullName evidence="2">DUF1768-domain-containing protein</fullName>
    </submittedName>
</protein>
<dbReference type="Proteomes" id="UP000799771">
    <property type="component" value="Unassembled WGS sequence"/>
</dbReference>
<organism evidence="2 3">
    <name type="scientific">Dothidotthia symphoricarpi CBS 119687</name>
    <dbReference type="NCBI Taxonomy" id="1392245"/>
    <lineage>
        <taxon>Eukaryota</taxon>
        <taxon>Fungi</taxon>
        <taxon>Dikarya</taxon>
        <taxon>Ascomycota</taxon>
        <taxon>Pezizomycotina</taxon>
        <taxon>Dothideomycetes</taxon>
        <taxon>Pleosporomycetidae</taxon>
        <taxon>Pleosporales</taxon>
        <taxon>Dothidotthiaceae</taxon>
        <taxon>Dothidotthia</taxon>
    </lineage>
</organism>
<feature type="domain" description="NADAR" evidence="1">
    <location>
        <begin position="20"/>
        <end position="174"/>
    </location>
</feature>
<dbReference type="InterPro" id="IPR012816">
    <property type="entry name" value="NADAR"/>
</dbReference>
<gene>
    <name evidence="2" type="ORF">P153DRAFT_376747</name>
</gene>
<dbReference type="CDD" id="cd15457">
    <property type="entry name" value="NADAR"/>
    <property type="match status" value="1"/>
</dbReference>
<name>A0A6A6AD20_9PLEO</name>
<dbReference type="GeneID" id="54410124"/>
<proteinExistence type="predicted"/>
<dbReference type="AlphaFoldDB" id="A0A6A6AD20"/>
<reference evidence="2" key="1">
    <citation type="journal article" date="2020" name="Stud. Mycol.">
        <title>101 Dothideomycetes genomes: a test case for predicting lifestyles and emergence of pathogens.</title>
        <authorList>
            <person name="Haridas S."/>
            <person name="Albert R."/>
            <person name="Binder M."/>
            <person name="Bloem J."/>
            <person name="Labutti K."/>
            <person name="Salamov A."/>
            <person name="Andreopoulos B."/>
            <person name="Baker S."/>
            <person name="Barry K."/>
            <person name="Bills G."/>
            <person name="Bluhm B."/>
            <person name="Cannon C."/>
            <person name="Castanera R."/>
            <person name="Culley D."/>
            <person name="Daum C."/>
            <person name="Ezra D."/>
            <person name="Gonzalez J."/>
            <person name="Henrissat B."/>
            <person name="Kuo A."/>
            <person name="Liang C."/>
            <person name="Lipzen A."/>
            <person name="Lutzoni F."/>
            <person name="Magnuson J."/>
            <person name="Mondo S."/>
            <person name="Nolan M."/>
            <person name="Ohm R."/>
            <person name="Pangilinan J."/>
            <person name="Park H.-J."/>
            <person name="Ramirez L."/>
            <person name="Alfaro M."/>
            <person name="Sun H."/>
            <person name="Tritt A."/>
            <person name="Yoshinaga Y."/>
            <person name="Zwiers L.-H."/>
            <person name="Turgeon B."/>
            <person name="Goodwin S."/>
            <person name="Spatafora J."/>
            <person name="Crous P."/>
            <person name="Grigoriev I."/>
        </authorList>
    </citation>
    <scope>NUCLEOTIDE SEQUENCE</scope>
    <source>
        <strain evidence="2">CBS 119687</strain>
    </source>
</reference>
<accession>A0A6A6AD20</accession>
<dbReference type="Pfam" id="PF08719">
    <property type="entry name" value="NADAR"/>
    <property type="match status" value="1"/>
</dbReference>
<dbReference type="RefSeq" id="XP_033523030.1">
    <property type="nucleotide sequence ID" value="XM_033669692.1"/>
</dbReference>
<evidence type="ECO:0000259" key="1">
    <source>
        <dbReference type="Pfam" id="PF08719"/>
    </source>
</evidence>
<dbReference type="Gene3D" id="1.10.357.40">
    <property type="entry name" value="YbiA-like"/>
    <property type="match status" value="1"/>
</dbReference>
<evidence type="ECO:0000313" key="2">
    <source>
        <dbReference type="EMBL" id="KAF2128641.1"/>
    </source>
</evidence>
<dbReference type="NCBIfam" id="TIGR02464">
    <property type="entry name" value="ribofla_fusion"/>
    <property type="match status" value="1"/>
</dbReference>
<keyword evidence="3" id="KW-1185">Reference proteome</keyword>
<dbReference type="InterPro" id="IPR037238">
    <property type="entry name" value="YbiA-like_sf"/>
</dbReference>
<sequence length="215" mass="24412">MPPKRKANTANRAKKSDTIFFYMPNDKPHGVFCQWRASPIVYGPTITFSCAEQFLMFCKAIYFSDEPSCTLIMATSDPKEQKRLGKQVAGFDEMKWDVVKSRVARVGNWYKFTHPANRAMKDVLLGTGERELVEAASRDRVWGVGFNANHAESHRREWGLNLLGKALMDVRDRLGEKVRAEAEYVVVEWDWDGELGEERKGIGGAPDMGDDAMEE</sequence>
<evidence type="ECO:0000313" key="3">
    <source>
        <dbReference type="Proteomes" id="UP000799771"/>
    </source>
</evidence>
<dbReference type="OrthoDB" id="206452at2759"/>